<dbReference type="AlphaFoldDB" id="A0A975CQ33"/>
<sequence>MSKAKTFFRTLQQIFSAVFKLLMMGVYMLSRITEGISKILAKISEKFID</sequence>
<keyword evidence="2" id="KW-1185">Reference proteome</keyword>
<name>A0A975CQ33_9FLAO</name>
<accession>A0A975CQ33</accession>
<dbReference type="RefSeq" id="WP_208076711.1">
    <property type="nucleotide sequence ID" value="NZ_CP071869.1"/>
</dbReference>
<evidence type="ECO:0000313" key="1">
    <source>
        <dbReference type="EMBL" id="QTE21116.1"/>
    </source>
</evidence>
<proteinExistence type="predicted"/>
<organism evidence="1 2">
    <name type="scientific">Polaribacter cellanae</name>
    <dbReference type="NCBI Taxonomy" id="2818493"/>
    <lineage>
        <taxon>Bacteria</taxon>
        <taxon>Pseudomonadati</taxon>
        <taxon>Bacteroidota</taxon>
        <taxon>Flavobacteriia</taxon>
        <taxon>Flavobacteriales</taxon>
        <taxon>Flavobacteriaceae</taxon>
    </lineage>
</organism>
<dbReference type="KEGG" id="pcea:J3359_09660"/>
<dbReference type="Proteomes" id="UP000663920">
    <property type="component" value="Chromosome"/>
</dbReference>
<reference evidence="1 2" key="1">
    <citation type="submission" date="2021-03" db="EMBL/GenBank/DDBJ databases">
        <title>Complete genome of Polaribacter_sp.SM13.</title>
        <authorList>
            <person name="Jeong S.W."/>
            <person name="Bae J.W."/>
        </authorList>
    </citation>
    <scope>NUCLEOTIDE SEQUENCE [LARGE SCALE GENOMIC DNA]</scope>
    <source>
        <strain evidence="1 2">SM13</strain>
    </source>
</reference>
<gene>
    <name evidence="1" type="ORF">J3359_09660</name>
</gene>
<dbReference type="EMBL" id="CP071869">
    <property type="protein sequence ID" value="QTE21116.1"/>
    <property type="molecule type" value="Genomic_DNA"/>
</dbReference>
<evidence type="ECO:0000313" key="2">
    <source>
        <dbReference type="Proteomes" id="UP000663920"/>
    </source>
</evidence>
<protein>
    <submittedName>
        <fullName evidence="1">Uncharacterized protein</fullName>
    </submittedName>
</protein>